<comment type="caution">
    <text evidence="2">The sequence shown here is derived from an EMBL/GenBank/DDBJ whole genome shotgun (WGS) entry which is preliminary data.</text>
</comment>
<protein>
    <submittedName>
        <fullName evidence="2">Uncharacterized protein</fullName>
    </submittedName>
</protein>
<keyword evidence="3" id="KW-1185">Reference proteome</keyword>
<sequence length="271" mass="29332">MERAGTVQCYPKYTQKVEPENRTNRISVHGTNFENRESLKAQMCCENTDNVLKNYSADSCDCGTDRQRSLGSIGRTRAHGLGVNRYPQVLFLDGLTGNQLESTLKKYRLSLGVPGGIDKCILQSRKSAAENWKSETRQSVSTRASINDTYSPDQSSSAEAGIPVPSAAASRGLPLIAIGKGRASSPQGGMVSAAVRQSEQSAGVRGLSPGTSAPASGGNFRDTDYRLPHFFVFSCEPEGKGYRLFELTFIQGPKTKTGYPMHIIALPTMLN</sequence>
<dbReference type="AlphaFoldDB" id="A0AAD7DQ57"/>
<dbReference type="EMBL" id="JARKIB010000618">
    <property type="protein sequence ID" value="KAJ7697073.1"/>
    <property type="molecule type" value="Genomic_DNA"/>
</dbReference>
<organism evidence="2 3">
    <name type="scientific">Mycena metata</name>
    <dbReference type="NCBI Taxonomy" id="1033252"/>
    <lineage>
        <taxon>Eukaryota</taxon>
        <taxon>Fungi</taxon>
        <taxon>Dikarya</taxon>
        <taxon>Basidiomycota</taxon>
        <taxon>Agaricomycotina</taxon>
        <taxon>Agaricomycetes</taxon>
        <taxon>Agaricomycetidae</taxon>
        <taxon>Agaricales</taxon>
        <taxon>Marasmiineae</taxon>
        <taxon>Mycenaceae</taxon>
        <taxon>Mycena</taxon>
    </lineage>
</organism>
<gene>
    <name evidence="2" type="ORF">B0H16DRAFT_1484870</name>
</gene>
<evidence type="ECO:0000256" key="1">
    <source>
        <dbReference type="SAM" id="MobiDB-lite"/>
    </source>
</evidence>
<feature type="compositionally biased region" description="Polar residues" evidence="1">
    <location>
        <begin position="137"/>
        <end position="158"/>
    </location>
</feature>
<evidence type="ECO:0000313" key="3">
    <source>
        <dbReference type="Proteomes" id="UP001215598"/>
    </source>
</evidence>
<feature type="region of interest" description="Disordered" evidence="1">
    <location>
        <begin position="131"/>
        <end position="161"/>
    </location>
</feature>
<proteinExistence type="predicted"/>
<reference evidence="2" key="1">
    <citation type="submission" date="2023-03" db="EMBL/GenBank/DDBJ databases">
        <title>Massive genome expansion in bonnet fungi (Mycena s.s.) driven by repeated elements and novel gene families across ecological guilds.</title>
        <authorList>
            <consortium name="Lawrence Berkeley National Laboratory"/>
            <person name="Harder C.B."/>
            <person name="Miyauchi S."/>
            <person name="Viragh M."/>
            <person name="Kuo A."/>
            <person name="Thoen E."/>
            <person name="Andreopoulos B."/>
            <person name="Lu D."/>
            <person name="Skrede I."/>
            <person name="Drula E."/>
            <person name="Henrissat B."/>
            <person name="Morin E."/>
            <person name="Kohler A."/>
            <person name="Barry K."/>
            <person name="LaButti K."/>
            <person name="Morin E."/>
            <person name="Salamov A."/>
            <person name="Lipzen A."/>
            <person name="Mereny Z."/>
            <person name="Hegedus B."/>
            <person name="Baldrian P."/>
            <person name="Stursova M."/>
            <person name="Weitz H."/>
            <person name="Taylor A."/>
            <person name="Grigoriev I.V."/>
            <person name="Nagy L.G."/>
            <person name="Martin F."/>
            <person name="Kauserud H."/>
        </authorList>
    </citation>
    <scope>NUCLEOTIDE SEQUENCE</scope>
    <source>
        <strain evidence="2">CBHHK182m</strain>
    </source>
</reference>
<name>A0AAD7DQ57_9AGAR</name>
<evidence type="ECO:0000313" key="2">
    <source>
        <dbReference type="EMBL" id="KAJ7697073.1"/>
    </source>
</evidence>
<dbReference type="Proteomes" id="UP001215598">
    <property type="component" value="Unassembled WGS sequence"/>
</dbReference>
<accession>A0AAD7DQ57</accession>